<evidence type="ECO:0000313" key="1">
    <source>
        <dbReference type="EMBL" id="CAJ0597423.1"/>
    </source>
</evidence>
<dbReference type="AlphaFoldDB" id="A0AA36M3Z4"/>
<evidence type="ECO:0000313" key="2">
    <source>
        <dbReference type="Proteomes" id="UP001176961"/>
    </source>
</evidence>
<organism evidence="1 2">
    <name type="scientific">Cylicocyclus nassatus</name>
    <name type="common">Nematode worm</name>
    <dbReference type="NCBI Taxonomy" id="53992"/>
    <lineage>
        <taxon>Eukaryota</taxon>
        <taxon>Metazoa</taxon>
        <taxon>Ecdysozoa</taxon>
        <taxon>Nematoda</taxon>
        <taxon>Chromadorea</taxon>
        <taxon>Rhabditida</taxon>
        <taxon>Rhabditina</taxon>
        <taxon>Rhabditomorpha</taxon>
        <taxon>Strongyloidea</taxon>
        <taxon>Strongylidae</taxon>
        <taxon>Cylicocyclus</taxon>
    </lineage>
</organism>
<proteinExistence type="predicted"/>
<protein>
    <submittedName>
        <fullName evidence="1">Uncharacterized protein</fullName>
    </submittedName>
</protein>
<gene>
    <name evidence="1" type="ORF">CYNAS_LOCUS9406</name>
</gene>
<reference evidence="1" key="1">
    <citation type="submission" date="2023-07" db="EMBL/GenBank/DDBJ databases">
        <authorList>
            <consortium name="CYATHOMIX"/>
        </authorList>
    </citation>
    <scope>NUCLEOTIDE SEQUENCE</scope>
    <source>
        <strain evidence="1">N/A</strain>
    </source>
</reference>
<accession>A0AA36M3Z4</accession>
<keyword evidence="2" id="KW-1185">Reference proteome</keyword>
<name>A0AA36M3Z4_CYLNA</name>
<sequence length="287" mass="32700">MLNMLHFSNNRRQSHRQSVFDLDKCAFDGNSSSNKDSALSLDSSLGSLPSSSSLSSHEVTSYNARCLRNLKRSGVRITPEDVYELRRELQADYAAQRTTAERKRCLKEACATLLELRSELLEEPRRDDESMAFYVFEYQAFLCWIYSTIRFAGFTSEMERHFRDMKENHRILLSALPPRGEPFLLAVLRFSQICIEYAAMCDDEALQWCRLAYARNISRKKSLSSNTIRSTSSLSSSSSSSDVDDILARRDSERVTSMLQDLRNNISEIELLMALSIGGSTAEKLVH</sequence>
<comment type="caution">
    <text evidence="1">The sequence shown here is derived from an EMBL/GenBank/DDBJ whole genome shotgun (WGS) entry which is preliminary data.</text>
</comment>
<dbReference type="Proteomes" id="UP001176961">
    <property type="component" value="Unassembled WGS sequence"/>
</dbReference>
<dbReference type="EMBL" id="CATQJL010000223">
    <property type="protein sequence ID" value="CAJ0597423.1"/>
    <property type="molecule type" value="Genomic_DNA"/>
</dbReference>